<dbReference type="Gene3D" id="2.40.160.20">
    <property type="match status" value="1"/>
</dbReference>
<feature type="domain" description="Outer membrane protein beta-barrel" evidence="3">
    <location>
        <begin position="45"/>
        <end position="260"/>
    </location>
</feature>
<evidence type="ECO:0000256" key="2">
    <source>
        <dbReference type="SAM" id="SignalP"/>
    </source>
</evidence>
<feature type="signal peptide" evidence="2">
    <location>
        <begin position="1"/>
        <end position="24"/>
    </location>
</feature>
<gene>
    <name evidence="4" type="ORF">OCOJLMKI_4008</name>
</gene>
<reference evidence="4" key="1">
    <citation type="journal article" date="2021" name="Front. Microbiol.">
        <title>Comprehensive Comparative Genomics and Phenotyping of Methylobacterium Species.</title>
        <authorList>
            <person name="Alessa O."/>
            <person name="Ogura Y."/>
            <person name="Fujitani Y."/>
            <person name="Takami H."/>
            <person name="Hayashi T."/>
            <person name="Sahin N."/>
            <person name="Tani A."/>
        </authorList>
    </citation>
    <scope>NUCLEOTIDE SEQUENCE</scope>
    <source>
        <strain evidence="4">DSM 19015</strain>
    </source>
</reference>
<dbReference type="EMBL" id="BPQP01000069">
    <property type="protein sequence ID" value="GJD96783.1"/>
    <property type="molecule type" value="Genomic_DNA"/>
</dbReference>
<keyword evidence="5" id="KW-1185">Reference proteome</keyword>
<evidence type="ECO:0000259" key="3">
    <source>
        <dbReference type="Pfam" id="PF13505"/>
    </source>
</evidence>
<dbReference type="InterPro" id="IPR027385">
    <property type="entry name" value="Beta-barrel_OMP"/>
</dbReference>
<comment type="caution">
    <text evidence="4">The sequence shown here is derived from an EMBL/GenBank/DDBJ whole genome shotgun (WGS) entry which is preliminary data.</text>
</comment>
<dbReference type="SUPFAM" id="SSF56925">
    <property type="entry name" value="OMPA-like"/>
    <property type="match status" value="1"/>
</dbReference>
<reference evidence="4" key="2">
    <citation type="submission" date="2021-08" db="EMBL/GenBank/DDBJ databases">
        <authorList>
            <person name="Tani A."/>
            <person name="Ola A."/>
            <person name="Ogura Y."/>
            <person name="Katsura K."/>
            <person name="Hayashi T."/>
        </authorList>
    </citation>
    <scope>NUCLEOTIDE SEQUENCE</scope>
    <source>
        <strain evidence="4">DSM 19015</strain>
    </source>
</reference>
<protein>
    <recommendedName>
        <fullName evidence="3">Outer membrane protein beta-barrel domain-containing protein</fullName>
    </recommendedName>
</protein>
<keyword evidence="1 2" id="KW-0732">Signal</keyword>
<dbReference type="Proteomes" id="UP001055125">
    <property type="component" value="Unassembled WGS sequence"/>
</dbReference>
<dbReference type="InterPro" id="IPR011250">
    <property type="entry name" value="OMP/PagP_B-barrel"/>
</dbReference>
<dbReference type="RefSeq" id="WP_238245875.1">
    <property type="nucleotide sequence ID" value="NZ_BPQP01000069.1"/>
</dbReference>
<feature type="chain" id="PRO_5046738414" description="Outer membrane protein beta-barrel domain-containing protein" evidence="2">
    <location>
        <begin position="25"/>
        <end position="271"/>
    </location>
</feature>
<dbReference type="Pfam" id="PF13505">
    <property type="entry name" value="OMP_b-brl"/>
    <property type="match status" value="1"/>
</dbReference>
<accession>A0ABQ4S4P7</accession>
<proteinExistence type="predicted"/>
<evidence type="ECO:0000256" key="1">
    <source>
        <dbReference type="ARBA" id="ARBA00022729"/>
    </source>
</evidence>
<sequence length="271" mass="29338">MLRLPRTTLVLALLGAALVQPARSADLRPSLPPPPLPPEAVEVGTGWYLRADFTESFYDRPKDATLVDPANPVPPLTRLRLSHEGGYGGGVGYKINDWLRVDVTVDQRLRSSFSTYSSGSNFRTGYNVEAGQLDALTGLVNVYADLGTWWGLTPYIGGGVGFADKNFRRGYTQTTCILDSCDGVPGTGLRDSVKRPDRSVTTLAWALSGGVSYAIGGGFSVDASYRYVNLGRAKSGIDEFGYDTRLKDVTANEVRVGLRYMLTGGPDPVRY</sequence>
<organism evidence="4 5">
    <name type="scientific">Methylobacterium iners</name>
    <dbReference type="NCBI Taxonomy" id="418707"/>
    <lineage>
        <taxon>Bacteria</taxon>
        <taxon>Pseudomonadati</taxon>
        <taxon>Pseudomonadota</taxon>
        <taxon>Alphaproteobacteria</taxon>
        <taxon>Hyphomicrobiales</taxon>
        <taxon>Methylobacteriaceae</taxon>
        <taxon>Methylobacterium</taxon>
    </lineage>
</organism>
<evidence type="ECO:0000313" key="5">
    <source>
        <dbReference type="Proteomes" id="UP001055125"/>
    </source>
</evidence>
<evidence type="ECO:0000313" key="4">
    <source>
        <dbReference type="EMBL" id="GJD96783.1"/>
    </source>
</evidence>
<name>A0ABQ4S4P7_9HYPH</name>